<reference evidence="2" key="1">
    <citation type="journal article" date="2019" name="Int. J. Syst. Evol. Microbiol.">
        <title>The Global Catalogue of Microorganisms (GCM) 10K type strain sequencing project: providing services to taxonomists for standard genome sequencing and annotation.</title>
        <authorList>
            <consortium name="The Broad Institute Genomics Platform"/>
            <consortium name="The Broad Institute Genome Sequencing Center for Infectious Disease"/>
            <person name="Wu L."/>
            <person name="Ma J."/>
        </authorList>
    </citation>
    <scope>NUCLEOTIDE SEQUENCE [LARGE SCALE GENOMIC DNA]</scope>
    <source>
        <strain evidence="2">CGMCC 4.7323</strain>
    </source>
</reference>
<dbReference type="RefSeq" id="WP_189104432.1">
    <property type="nucleotide sequence ID" value="NZ_BMND01000059.1"/>
</dbReference>
<dbReference type="GeneID" id="301552274"/>
<protein>
    <submittedName>
        <fullName evidence="1">Uncharacterized protein</fullName>
    </submittedName>
</protein>
<dbReference type="Proteomes" id="UP000600080">
    <property type="component" value="Unassembled WGS sequence"/>
</dbReference>
<evidence type="ECO:0000313" key="2">
    <source>
        <dbReference type="Proteomes" id="UP000600080"/>
    </source>
</evidence>
<sequence>MEPQIWRSISVRWRRPHASDFIVAGALYYLLYLQPEVHKLVAAAVWIAALRCIRIERTV</sequence>
<name>A0ABQ2K4H1_9ACTN</name>
<evidence type="ECO:0000313" key="1">
    <source>
        <dbReference type="EMBL" id="GGN64195.1"/>
    </source>
</evidence>
<keyword evidence="2" id="KW-1185">Reference proteome</keyword>
<organism evidence="1 2">
    <name type="scientific">Streptomyces kronopolitis</name>
    <dbReference type="NCBI Taxonomy" id="1612435"/>
    <lineage>
        <taxon>Bacteria</taxon>
        <taxon>Bacillati</taxon>
        <taxon>Actinomycetota</taxon>
        <taxon>Actinomycetes</taxon>
        <taxon>Kitasatosporales</taxon>
        <taxon>Streptomycetaceae</taxon>
        <taxon>Streptomyces</taxon>
    </lineage>
</organism>
<comment type="caution">
    <text evidence="1">The sequence shown here is derived from an EMBL/GenBank/DDBJ whole genome shotgun (WGS) entry which is preliminary data.</text>
</comment>
<dbReference type="EMBL" id="BMND01000059">
    <property type="protein sequence ID" value="GGN64195.1"/>
    <property type="molecule type" value="Genomic_DNA"/>
</dbReference>
<proteinExistence type="predicted"/>
<accession>A0ABQ2K4H1</accession>
<gene>
    <name evidence="1" type="ORF">GCM10012285_66030</name>
</gene>